<reference evidence="2 3" key="1">
    <citation type="submission" date="2019-03" db="EMBL/GenBank/DDBJ databases">
        <title>Genomic Encyclopedia of Type Strains, Phase III (KMG-III): the genomes of soil and plant-associated and newly described type strains.</title>
        <authorList>
            <person name="Whitman W."/>
        </authorList>
    </citation>
    <scope>NUCLEOTIDE SEQUENCE [LARGE SCALE GENOMIC DNA]</scope>
    <source>
        <strain evidence="2 3">VKM Ac-2573</strain>
    </source>
</reference>
<dbReference type="EMBL" id="SODP01000003">
    <property type="protein sequence ID" value="TDW66552.1"/>
    <property type="molecule type" value="Genomic_DNA"/>
</dbReference>
<evidence type="ECO:0000256" key="1">
    <source>
        <dbReference type="SAM" id="Phobius"/>
    </source>
</evidence>
<dbReference type="Proteomes" id="UP000295146">
    <property type="component" value="Unassembled WGS sequence"/>
</dbReference>
<feature type="transmembrane region" description="Helical" evidence="1">
    <location>
        <begin position="17"/>
        <end position="35"/>
    </location>
</feature>
<keyword evidence="1" id="KW-1133">Transmembrane helix</keyword>
<dbReference type="AlphaFoldDB" id="A0A4R8BXF5"/>
<dbReference type="RefSeq" id="WP_134108582.1">
    <property type="nucleotide sequence ID" value="NZ_SODP01000003.1"/>
</dbReference>
<protein>
    <submittedName>
        <fullName evidence="2">Uncharacterized protein</fullName>
    </submittedName>
</protein>
<proteinExistence type="predicted"/>
<comment type="caution">
    <text evidence="2">The sequence shown here is derived from an EMBL/GenBank/DDBJ whole genome shotgun (WGS) entry which is preliminary data.</text>
</comment>
<feature type="transmembrane region" description="Helical" evidence="1">
    <location>
        <begin position="41"/>
        <end position="58"/>
    </location>
</feature>
<keyword evidence="1" id="KW-0812">Transmembrane</keyword>
<gene>
    <name evidence="2" type="ORF">EV653_6582</name>
</gene>
<accession>A0A4R8BXF5</accession>
<keyword evidence="1" id="KW-0472">Membrane</keyword>
<evidence type="ECO:0000313" key="3">
    <source>
        <dbReference type="Proteomes" id="UP000295146"/>
    </source>
</evidence>
<sequence>MIEDSDGGSLSRIERSVCALVGIAAAGAGGVAVFVDGSNIGGVPLLIGVGALFGYLAVSGQRLSQVKVGGNEASFIGRILRDPSMSDAAKAEVAERLDDVALPAGTQRAVDEVRRAQMLAEEYRLAVTAAVERVAGGDIAARAELGRPPQDWDLLLRTDGGQAIGIEIKRRSRPVPATELTELLQLTATYSSTELGLIVINQPLAGGVRYDGDGKLWLSVSWSSPADDGQLAAAIQELLEKSGR</sequence>
<dbReference type="OrthoDB" id="9924550at2"/>
<keyword evidence="3" id="KW-1185">Reference proteome</keyword>
<evidence type="ECO:0000313" key="2">
    <source>
        <dbReference type="EMBL" id="TDW66552.1"/>
    </source>
</evidence>
<organism evidence="2 3">
    <name type="scientific">Kribbella pratensis</name>
    <dbReference type="NCBI Taxonomy" id="2512112"/>
    <lineage>
        <taxon>Bacteria</taxon>
        <taxon>Bacillati</taxon>
        <taxon>Actinomycetota</taxon>
        <taxon>Actinomycetes</taxon>
        <taxon>Propionibacteriales</taxon>
        <taxon>Kribbellaceae</taxon>
        <taxon>Kribbella</taxon>
    </lineage>
</organism>
<name>A0A4R8BXF5_9ACTN</name>